<evidence type="ECO:0000313" key="4">
    <source>
        <dbReference type="Proteomes" id="UP000803884"/>
    </source>
</evidence>
<feature type="region of interest" description="Disordered" evidence="1">
    <location>
        <begin position="496"/>
        <end position="570"/>
    </location>
</feature>
<dbReference type="EMBL" id="JAAQHG020000016">
    <property type="protein sequence ID" value="KAL1586076.1"/>
    <property type="molecule type" value="Genomic_DNA"/>
</dbReference>
<feature type="compositionally biased region" description="Basic and acidic residues" evidence="1">
    <location>
        <begin position="400"/>
        <end position="424"/>
    </location>
</feature>
<dbReference type="GO" id="GO:0005737">
    <property type="term" value="C:cytoplasm"/>
    <property type="evidence" value="ECO:0007669"/>
    <property type="project" value="TreeGrafter"/>
</dbReference>
<dbReference type="InterPro" id="IPR008984">
    <property type="entry name" value="SMAD_FHA_dom_sf"/>
</dbReference>
<reference evidence="3 4" key="1">
    <citation type="journal article" date="2020" name="Microbiol. Resour. Announc.">
        <title>Draft Genome Sequence of a Cladosporium Species Isolated from the Mesophotic Ascidian Didemnum maculosum.</title>
        <authorList>
            <person name="Gioti A."/>
            <person name="Siaperas R."/>
            <person name="Nikolaivits E."/>
            <person name="Le Goff G."/>
            <person name="Ouazzani J."/>
            <person name="Kotoulas G."/>
            <person name="Topakas E."/>
        </authorList>
    </citation>
    <scope>NUCLEOTIDE SEQUENCE [LARGE SCALE GENOMIC DNA]</scope>
    <source>
        <strain evidence="3 4">TM138-S3</strain>
    </source>
</reference>
<dbReference type="PANTHER" id="PTHR15715:SF37">
    <property type="entry name" value="LD47843P"/>
    <property type="match status" value="1"/>
</dbReference>
<feature type="compositionally biased region" description="Basic and acidic residues" evidence="1">
    <location>
        <begin position="502"/>
        <end position="536"/>
    </location>
</feature>
<feature type="compositionally biased region" description="Basic and acidic residues" evidence="1">
    <location>
        <begin position="611"/>
        <end position="624"/>
    </location>
</feature>
<dbReference type="InterPro" id="IPR000253">
    <property type="entry name" value="FHA_dom"/>
</dbReference>
<evidence type="ECO:0000256" key="1">
    <source>
        <dbReference type="SAM" id="MobiDB-lite"/>
    </source>
</evidence>
<feature type="compositionally biased region" description="Low complexity" evidence="1">
    <location>
        <begin position="551"/>
        <end position="566"/>
    </location>
</feature>
<feature type="region of interest" description="Disordered" evidence="1">
    <location>
        <begin position="1"/>
        <end position="113"/>
    </location>
</feature>
<feature type="compositionally biased region" description="Basic and acidic residues" evidence="1">
    <location>
        <begin position="589"/>
        <end position="603"/>
    </location>
</feature>
<proteinExistence type="predicted"/>
<name>A0AB34KQL0_9PEZI</name>
<dbReference type="InterPro" id="IPR051176">
    <property type="entry name" value="Cent_Immune-Sig_Mod"/>
</dbReference>
<dbReference type="RefSeq" id="XP_069229181.1">
    <property type="nucleotide sequence ID" value="XM_069373315.1"/>
</dbReference>
<dbReference type="Gene3D" id="2.60.200.20">
    <property type="match status" value="1"/>
</dbReference>
<dbReference type="GeneID" id="96006153"/>
<organism evidence="3 4">
    <name type="scientific">Cladosporium halotolerans</name>
    <dbReference type="NCBI Taxonomy" id="1052096"/>
    <lineage>
        <taxon>Eukaryota</taxon>
        <taxon>Fungi</taxon>
        <taxon>Dikarya</taxon>
        <taxon>Ascomycota</taxon>
        <taxon>Pezizomycotina</taxon>
        <taxon>Dothideomycetes</taxon>
        <taxon>Dothideomycetidae</taxon>
        <taxon>Cladosporiales</taxon>
        <taxon>Cladosporiaceae</taxon>
        <taxon>Cladosporium</taxon>
    </lineage>
</organism>
<evidence type="ECO:0000259" key="2">
    <source>
        <dbReference type="PROSITE" id="PS50006"/>
    </source>
</evidence>
<keyword evidence="4" id="KW-1185">Reference proteome</keyword>
<feature type="region of interest" description="Disordered" evidence="1">
    <location>
        <begin position="458"/>
        <end position="481"/>
    </location>
</feature>
<dbReference type="Pfam" id="PF00498">
    <property type="entry name" value="FHA"/>
    <property type="match status" value="1"/>
</dbReference>
<dbReference type="SMART" id="SM00240">
    <property type="entry name" value="FHA"/>
    <property type="match status" value="1"/>
</dbReference>
<evidence type="ECO:0000313" key="3">
    <source>
        <dbReference type="EMBL" id="KAL1586076.1"/>
    </source>
</evidence>
<dbReference type="AlphaFoldDB" id="A0AB34KQL0"/>
<protein>
    <recommendedName>
        <fullName evidence="2">FHA domain-containing protein</fullName>
    </recommendedName>
</protein>
<dbReference type="SUPFAM" id="SSF49879">
    <property type="entry name" value="SMAD/FHA domain"/>
    <property type="match status" value="1"/>
</dbReference>
<comment type="caution">
    <text evidence="3">The sequence shown here is derived from an EMBL/GenBank/DDBJ whole genome shotgun (WGS) entry which is preliminary data.</text>
</comment>
<accession>A0AB34KQL0</accession>
<sequence length="746" mass="80382">MTAVAPPLSFQQNSKIGWNGNGGEENGFAAMNNDEATKMFASAPRKTAQRQNSSSSLASTNSSTSTISASSAQTNGTSVSSGESGSWAVRKKPTRGLWPPGKAEPATGITTARPQAVSSATSGATASSAISALHAPMLPSQQMANGTAQTNGSMRNQQQAEPPAILHLLPINGTFDRKTITVPYFPEVLRIGRQTNQKTVPSALNGYFDSKVLSRQHAEVYADRQGRIFIKDVKSSNGTFVNGMRLSQENKESEPRELREQDVLELGIDIVSEDQKTVVHHKVAAKVEHAGVYGQGNDTLNFGDLDPSSGGGMMVNGQNLKRNGSQGSLNGRGPVNMNGQAGMNGQVMGQPAHVRNWLNPITTEHIVRKLNAEMKLAMQQSQDLARARKCIEAMLGGEAKPSEKEPKKTSEKARPSPVKQKSDLKTQFLDPPAPPPQAPLPEKPDVAKALADPLIQPLLKRAESTRPSSANSSPTRMDHSSDILRLCEELKLAKGELSSQAERMKGLETQLAHERLARESAESRALRLESSDRTEASPETTEEEEKHDSPQSRAPAADAATSSPPDLHTQLERLQISMDEMKQQMESYRLRAETAETERDEARTSLAGLVEQKRAENAAEEARTASRSRRGSSKTRSPTRSQKSEGQNGHAVSPAPTVISLLERADIQEGQAITPEQARILQQFLNQEVLGVPSTAAEGKGGTATVSAPHESALTYHGRPLTGAALVVVLGVCLMGWMNSWPRVER</sequence>
<dbReference type="Proteomes" id="UP000803884">
    <property type="component" value="Unassembled WGS sequence"/>
</dbReference>
<feature type="domain" description="FHA" evidence="2">
    <location>
        <begin position="189"/>
        <end position="246"/>
    </location>
</feature>
<feature type="region of interest" description="Disordered" evidence="1">
    <location>
        <begin position="395"/>
        <end position="444"/>
    </location>
</feature>
<gene>
    <name evidence="3" type="ORF">WHR41_04709</name>
</gene>
<feature type="compositionally biased region" description="Polar residues" evidence="1">
    <location>
        <begin position="465"/>
        <end position="475"/>
    </location>
</feature>
<dbReference type="CDD" id="cd22679">
    <property type="entry name" value="FHA_SLMAP"/>
    <property type="match status" value="1"/>
</dbReference>
<feature type="region of interest" description="Disordered" evidence="1">
    <location>
        <begin position="589"/>
        <end position="654"/>
    </location>
</feature>
<feature type="compositionally biased region" description="Pro residues" evidence="1">
    <location>
        <begin position="431"/>
        <end position="441"/>
    </location>
</feature>
<feature type="compositionally biased region" description="Low complexity" evidence="1">
    <location>
        <begin position="49"/>
        <end position="75"/>
    </location>
</feature>
<dbReference type="PANTHER" id="PTHR15715">
    <property type="entry name" value="CENTROSOMAL PROTEIN OF 170 KDA"/>
    <property type="match status" value="1"/>
</dbReference>
<dbReference type="PROSITE" id="PS50006">
    <property type="entry name" value="FHA_DOMAIN"/>
    <property type="match status" value="1"/>
</dbReference>